<keyword evidence="7" id="KW-0732">Signal</keyword>
<dbReference type="AlphaFoldDB" id="A0A1R3VI73"/>
<evidence type="ECO:0000256" key="7">
    <source>
        <dbReference type="SAM" id="SignalP"/>
    </source>
</evidence>
<keyword evidence="5" id="KW-0430">Lectin</keyword>
<evidence type="ECO:0000256" key="4">
    <source>
        <dbReference type="ARBA" id="ARBA00022475"/>
    </source>
</evidence>
<name>A0A1R3VI73_9HYPH</name>
<evidence type="ECO:0000256" key="1">
    <source>
        <dbReference type="ARBA" id="ARBA00004167"/>
    </source>
</evidence>
<accession>A0A1R3VI73</accession>
<reference evidence="9" key="1">
    <citation type="submission" date="2017-01" db="EMBL/GenBank/DDBJ databases">
        <authorList>
            <person name="Brunel B."/>
        </authorList>
    </citation>
    <scope>NUCLEOTIDE SEQUENCE [LARGE SCALE GENOMIC DNA]</scope>
</reference>
<organism evidence="8 9">
    <name type="scientific">Mesorhizobium prunaredense</name>
    <dbReference type="NCBI Taxonomy" id="1631249"/>
    <lineage>
        <taxon>Bacteria</taxon>
        <taxon>Pseudomonadati</taxon>
        <taxon>Pseudomonadota</taxon>
        <taxon>Alphaproteobacteria</taxon>
        <taxon>Hyphomicrobiales</taxon>
        <taxon>Phyllobacteriaceae</taxon>
        <taxon>Mesorhizobium</taxon>
    </lineage>
</organism>
<comment type="similarity">
    <text evidence="2">Belongs to the BA14k family.</text>
</comment>
<comment type="function">
    <text evidence="6">Has immunoglobulin-binding and hemagglutination properties, and can bind to mannose. Essential for virulence. May be involved in LPS biosynthesis or polysaccharide transport.</text>
</comment>
<comment type="subcellular location">
    <subcellularLocation>
        <location evidence="1">Membrane</location>
        <topology evidence="1">Single-pass membrane protein</topology>
    </subcellularLocation>
</comment>
<sequence length="210" mass="24273">MKPLFLTTIRSGMLALGLVSGLSAPSMAGPIQPDVPLPTAAAAREIVPVRDGWAGGNNNVWMRGRNFSGARNWNRRNWNGGNWNRGNWNRRNWNGGRHWRQNRGRYYGGGNYGRYYGGGYYGRYYDDDDDDGAAALLGLGLGFGLGSLYQGYYNQGYYNQGYYNRGYYNNGYYSSPHVRWCYNRYRSYRTWDNTFQPYNGPRRQCWSPYR</sequence>
<dbReference type="InterPro" id="IPR012413">
    <property type="entry name" value="BA14K"/>
</dbReference>
<feature type="chain" id="PRO_5013249639" description="Lectin-like protein BA14k" evidence="7">
    <location>
        <begin position="29"/>
        <end position="210"/>
    </location>
</feature>
<dbReference type="RefSeq" id="WP_077383395.1">
    <property type="nucleotide sequence ID" value="NZ_FTPD01000067.1"/>
</dbReference>
<evidence type="ECO:0000256" key="2">
    <source>
        <dbReference type="ARBA" id="ARBA00010270"/>
    </source>
</evidence>
<evidence type="ECO:0000256" key="3">
    <source>
        <dbReference type="ARBA" id="ARBA00020552"/>
    </source>
</evidence>
<dbReference type="GO" id="GO:0016020">
    <property type="term" value="C:membrane"/>
    <property type="evidence" value="ECO:0007669"/>
    <property type="project" value="UniProtKB-SubCell"/>
</dbReference>
<feature type="signal peptide" evidence="7">
    <location>
        <begin position="1"/>
        <end position="28"/>
    </location>
</feature>
<dbReference type="Proteomes" id="UP000188388">
    <property type="component" value="Unassembled WGS sequence"/>
</dbReference>
<dbReference type="GO" id="GO:0030246">
    <property type="term" value="F:carbohydrate binding"/>
    <property type="evidence" value="ECO:0007669"/>
    <property type="project" value="UniProtKB-KW"/>
</dbReference>
<dbReference type="STRING" id="1631249.BQ8794_70546"/>
<keyword evidence="9" id="KW-1185">Reference proteome</keyword>
<dbReference type="EMBL" id="FTPD01000067">
    <property type="protein sequence ID" value="SIT59616.1"/>
    <property type="molecule type" value="Genomic_DNA"/>
</dbReference>
<evidence type="ECO:0000256" key="5">
    <source>
        <dbReference type="ARBA" id="ARBA00022734"/>
    </source>
</evidence>
<proteinExistence type="inferred from homology"/>
<evidence type="ECO:0000313" key="9">
    <source>
        <dbReference type="Proteomes" id="UP000188388"/>
    </source>
</evidence>
<evidence type="ECO:0000313" key="8">
    <source>
        <dbReference type="EMBL" id="SIT59616.1"/>
    </source>
</evidence>
<gene>
    <name evidence="8" type="ORF">BQ8794_70546</name>
</gene>
<protein>
    <recommendedName>
        <fullName evidence="3">Lectin-like protein BA14k</fullName>
    </recommendedName>
</protein>
<evidence type="ECO:0000256" key="6">
    <source>
        <dbReference type="ARBA" id="ARBA00025321"/>
    </source>
</evidence>
<dbReference type="Pfam" id="PF07886">
    <property type="entry name" value="BA14K"/>
    <property type="match status" value="1"/>
</dbReference>
<keyword evidence="4" id="KW-1003">Cell membrane</keyword>
<keyword evidence="4" id="KW-0472">Membrane</keyword>